<dbReference type="PROSITE" id="PS51123">
    <property type="entry name" value="OMPA_2"/>
    <property type="match status" value="1"/>
</dbReference>
<evidence type="ECO:0000256" key="1">
    <source>
        <dbReference type="ARBA" id="ARBA00004442"/>
    </source>
</evidence>
<proteinExistence type="predicted"/>
<feature type="region of interest" description="Disordered" evidence="5">
    <location>
        <begin position="306"/>
        <end position="337"/>
    </location>
</feature>
<dbReference type="SUPFAM" id="SSF103088">
    <property type="entry name" value="OmpA-like"/>
    <property type="match status" value="1"/>
</dbReference>
<feature type="compositionally biased region" description="Basic and acidic residues" evidence="5">
    <location>
        <begin position="322"/>
        <end position="337"/>
    </location>
</feature>
<dbReference type="InterPro" id="IPR036737">
    <property type="entry name" value="OmpA-like_sf"/>
</dbReference>
<dbReference type="PRINTS" id="PR01023">
    <property type="entry name" value="NAFLGMOTY"/>
</dbReference>
<dbReference type="AlphaFoldDB" id="A0A239WCJ7"/>
<dbReference type="PROSITE" id="PS51257">
    <property type="entry name" value="PROKAR_LIPOPROTEIN"/>
    <property type="match status" value="1"/>
</dbReference>
<evidence type="ECO:0000313" key="8">
    <source>
        <dbReference type="Proteomes" id="UP000215196"/>
    </source>
</evidence>
<feature type="domain" description="OmpA-like" evidence="6">
    <location>
        <begin position="215"/>
        <end position="337"/>
    </location>
</feature>
<evidence type="ECO:0000259" key="6">
    <source>
        <dbReference type="PROSITE" id="PS51123"/>
    </source>
</evidence>
<accession>A0A239WCJ7</accession>
<dbReference type="InterPro" id="IPR006664">
    <property type="entry name" value="OMP_bac"/>
</dbReference>
<gene>
    <name evidence="7" type="primary">yiaD</name>
    <name evidence="7" type="ORF">SAMEA4412677_00124</name>
</gene>
<dbReference type="InterPro" id="IPR006665">
    <property type="entry name" value="OmpA-like"/>
</dbReference>
<feature type="compositionally biased region" description="Polar residues" evidence="5">
    <location>
        <begin position="37"/>
        <end position="49"/>
    </location>
</feature>
<keyword evidence="7" id="KW-0449">Lipoprotein</keyword>
<feature type="region of interest" description="Disordered" evidence="5">
    <location>
        <begin position="26"/>
        <end position="52"/>
    </location>
</feature>
<dbReference type="Pfam" id="PF00691">
    <property type="entry name" value="OmpA"/>
    <property type="match status" value="1"/>
</dbReference>
<protein>
    <submittedName>
        <fullName evidence="7">Inner membrane lipoprotein YiaD</fullName>
    </submittedName>
</protein>
<dbReference type="GO" id="GO:0009279">
    <property type="term" value="C:cell outer membrane"/>
    <property type="evidence" value="ECO:0007669"/>
    <property type="project" value="UniProtKB-SubCell"/>
</dbReference>
<dbReference type="KEGG" id="ctak:4412677_00124"/>
<dbReference type="PRINTS" id="PR01021">
    <property type="entry name" value="OMPADOMAIN"/>
</dbReference>
<dbReference type="Proteomes" id="UP000215196">
    <property type="component" value="Chromosome 1"/>
</dbReference>
<dbReference type="CDD" id="cd07185">
    <property type="entry name" value="OmpA_C-like"/>
    <property type="match status" value="1"/>
</dbReference>
<name>A0A239WCJ7_9FLAO</name>
<dbReference type="InterPro" id="IPR050330">
    <property type="entry name" value="Bact_OuterMem_StrucFunc"/>
</dbReference>
<comment type="subcellular location">
    <subcellularLocation>
        <location evidence="1">Cell outer membrane</location>
    </subcellularLocation>
</comment>
<dbReference type="EMBL" id="LT906465">
    <property type="protein sequence ID" value="SNV32247.1"/>
    <property type="molecule type" value="Genomic_DNA"/>
</dbReference>
<reference evidence="7 8" key="1">
    <citation type="submission" date="2017-06" db="EMBL/GenBank/DDBJ databases">
        <authorList>
            <consortium name="Pathogen Informatics"/>
        </authorList>
    </citation>
    <scope>NUCLEOTIDE SEQUENCE [LARGE SCALE GENOMIC DNA]</scope>
    <source>
        <strain evidence="7 8">NCTC13490</strain>
    </source>
</reference>
<evidence type="ECO:0000313" key="7">
    <source>
        <dbReference type="EMBL" id="SNV32247.1"/>
    </source>
</evidence>
<evidence type="ECO:0000256" key="3">
    <source>
        <dbReference type="ARBA" id="ARBA00023237"/>
    </source>
</evidence>
<evidence type="ECO:0000256" key="5">
    <source>
        <dbReference type="SAM" id="MobiDB-lite"/>
    </source>
</evidence>
<feature type="compositionally biased region" description="Polar residues" evidence="5">
    <location>
        <begin position="306"/>
        <end position="319"/>
    </location>
</feature>
<dbReference type="PANTHER" id="PTHR30329:SF21">
    <property type="entry name" value="LIPOPROTEIN YIAD-RELATED"/>
    <property type="match status" value="1"/>
</dbReference>
<dbReference type="Gene3D" id="3.30.1330.60">
    <property type="entry name" value="OmpA-like domain"/>
    <property type="match status" value="1"/>
</dbReference>
<keyword evidence="3" id="KW-0998">Cell outer membrane</keyword>
<feature type="compositionally biased region" description="Basic and acidic residues" evidence="5">
    <location>
        <begin position="27"/>
        <end position="36"/>
    </location>
</feature>
<evidence type="ECO:0000256" key="2">
    <source>
        <dbReference type="ARBA" id="ARBA00023136"/>
    </source>
</evidence>
<evidence type="ECO:0000256" key="4">
    <source>
        <dbReference type="PROSITE-ProRule" id="PRU00473"/>
    </source>
</evidence>
<sequence length="337" mass="37271">MKNSAKKFAIIGIAIITFSCNNGGETQKADNQDTVRSETPTNEQPNSTGKFDINSIPVSDKDLGDFPFFSFPEGLVALNKPIERKFDKLYFAIDGVMTPLEGKVWKTGVWTKSNQSNDWSVAFFEKSYDEAIKAIGGVKIFDGTITNEEYEKYHPQATYLGEDGSIGYAGENIKTYVIRRADGGDVYIQLSATSGVGKINILQKEGFKQTISMLKADQIQKDLNDKGKAVLHINFDTDKATLKADGKEAVAEITKALNTDKMLKISINGYTDNTGDEKHNLDLSKQRAETVKKELIKSGIDVNRLSSEGFGQNNPIADNNTEEGKSQNRRVELIKNK</sequence>
<keyword evidence="2 4" id="KW-0472">Membrane</keyword>
<organism evidence="7 8">
    <name type="scientific">Chryseobacterium taklimakanense</name>
    <dbReference type="NCBI Taxonomy" id="536441"/>
    <lineage>
        <taxon>Bacteria</taxon>
        <taxon>Pseudomonadati</taxon>
        <taxon>Bacteroidota</taxon>
        <taxon>Flavobacteriia</taxon>
        <taxon>Flavobacteriales</taxon>
        <taxon>Weeksellaceae</taxon>
        <taxon>Chryseobacterium group</taxon>
        <taxon>Chryseobacterium</taxon>
    </lineage>
</organism>
<dbReference type="PANTHER" id="PTHR30329">
    <property type="entry name" value="STATOR ELEMENT OF FLAGELLAR MOTOR COMPLEX"/>
    <property type="match status" value="1"/>
</dbReference>
<dbReference type="RefSeq" id="WP_095069405.1">
    <property type="nucleotide sequence ID" value="NZ_LT906465.1"/>
</dbReference>
<keyword evidence="8" id="KW-1185">Reference proteome</keyword>